<dbReference type="AlphaFoldDB" id="A0A5A7QVJ3"/>
<dbReference type="OrthoDB" id="10479243at2759"/>
<dbReference type="Proteomes" id="UP000325081">
    <property type="component" value="Unassembled WGS sequence"/>
</dbReference>
<feature type="region of interest" description="Disordered" evidence="1">
    <location>
        <begin position="32"/>
        <end position="51"/>
    </location>
</feature>
<comment type="caution">
    <text evidence="2">The sequence shown here is derived from an EMBL/GenBank/DDBJ whole genome shotgun (WGS) entry which is preliminary data.</text>
</comment>
<evidence type="ECO:0000256" key="1">
    <source>
        <dbReference type="SAM" id="MobiDB-lite"/>
    </source>
</evidence>
<proteinExistence type="predicted"/>
<dbReference type="EMBL" id="BKCP01008515">
    <property type="protein sequence ID" value="GER49373.1"/>
    <property type="molecule type" value="Genomic_DNA"/>
</dbReference>
<keyword evidence="3" id="KW-1185">Reference proteome</keyword>
<keyword evidence="2" id="KW-0689">Ribosomal protein</keyword>
<organism evidence="2 3">
    <name type="scientific">Striga asiatica</name>
    <name type="common">Asiatic witchweed</name>
    <name type="synonym">Buchnera asiatica</name>
    <dbReference type="NCBI Taxonomy" id="4170"/>
    <lineage>
        <taxon>Eukaryota</taxon>
        <taxon>Viridiplantae</taxon>
        <taxon>Streptophyta</taxon>
        <taxon>Embryophyta</taxon>
        <taxon>Tracheophyta</taxon>
        <taxon>Spermatophyta</taxon>
        <taxon>Magnoliopsida</taxon>
        <taxon>eudicotyledons</taxon>
        <taxon>Gunneridae</taxon>
        <taxon>Pentapetalae</taxon>
        <taxon>asterids</taxon>
        <taxon>lamiids</taxon>
        <taxon>Lamiales</taxon>
        <taxon>Orobanchaceae</taxon>
        <taxon>Buchnereae</taxon>
        <taxon>Striga</taxon>
    </lineage>
</organism>
<evidence type="ECO:0000313" key="3">
    <source>
        <dbReference type="Proteomes" id="UP000325081"/>
    </source>
</evidence>
<keyword evidence="2" id="KW-0687">Ribonucleoprotein</keyword>
<evidence type="ECO:0000313" key="2">
    <source>
        <dbReference type="EMBL" id="GER49373.1"/>
    </source>
</evidence>
<accession>A0A5A7QVJ3</accession>
<sequence>MRQTASRRRVDELPKGMLAALRHKALPPHIVDRKHVARPFQSRRAPPADSELTTDTWLLKAAHAGMEKIEFSDVEFELKGRTHNRFAWVEVAHNYRTFLVTKLRMRSGDEESDYAIETIKKEPGYT</sequence>
<reference evidence="3" key="1">
    <citation type="journal article" date="2019" name="Curr. Biol.">
        <title>Genome Sequence of Striga asiatica Provides Insight into the Evolution of Plant Parasitism.</title>
        <authorList>
            <person name="Yoshida S."/>
            <person name="Kim S."/>
            <person name="Wafula E.K."/>
            <person name="Tanskanen J."/>
            <person name="Kim Y.M."/>
            <person name="Honaas L."/>
            <person name="Yang Z."/>
            <person name="Spallek T."/>
            <person name="Conn C.E."/>
            <person name="Ichihashi Y."/>
            <person name="Cheong K."/>
            <person name="Cui S."/>
            <person name="Der J.P."/>
            <person name="Gundlach H."/>
            <person name="Jiao Y."/>
            <person name="Hori C."/>
            <person name="Ishida J.K."/>
            <person name="Kasahara H."/>
            <person name="Kiba T."/>
            <person name="Kim M.S."/>
            <person name="Koo N."/>
            <person name="Laohavisit A."/>
            <person name="Lee Y.H."/>
            <person name="Lumba S."/>
            <person name="McCourt P."/>
            <person name="Mortimer J.C."/>
            <person name="Mutuku J.M."/>
            <person name="Nomura T."/>
            <person name="Sasaki-Sekimoto Y."/>
            <person name="Seto Y."/>
            <person name="Wang Y."/>
            <person name="Wakatake T."/>
            <person name="Sakakibara H."/>
            <person name="Demura T."/>
            <person name="Yamaguchi S."/>
            <person name="Yoneyama K."/>
            <person name="Manabe R.I."/>
            <person name="Nelson D.C."/>
            <person name="Schulman A.H."/>
            <person name="Timko M.P."/>
            <person name="dePamphilis C.W."/>
            <person name="Choi D."/>
            <person name="Shirasu K."/>
        </authorList>
    </citation>
    <scope>NUCLEOTIDE SEQUENCE [LARGE SCALE GENOMIC DNA]</scope>
    <source>
        <strain evidence="3">cv. UVA1</strain>
    </source>
</reference>
<name>A0A5A7QVJ3_STRAF</name>
<dbReference type="GO" id="GO:0005840">
    <property type="term" value="C:ribosome"/>
    <property type="evidence" value="ECO:0007669"/>
    <property type="project" value="UniProtKB-KW"/>
</dbReference>
<gene>
    <name evidence="2" type="ORF">STAS_26607</name>
</gene>
<protein>
    <submittedName>
        <fullName evidence="2">30S ribosomal protein S18</fullName>
    </submittedName>
</protein>